<dbReference type="Proteomes" id="UP000322699">
    <property type="component" value="Unassembled WGS sequence"/>
</dbReference>
<gene>
    <name evidence="3" type="ORF">LF1_16200</name>
</gene>
<dbReference type="InterPro" id="IPR022935">
    <property type="entry name" value="ClpS"/>
</dbReference>
<dbReference type="SUPFAM" id="SSF54736">
    <property type="entry name" value="ClpS-like"/>
    <property type="match status" value="1"/>
</dbReference>
<name>A0A5B1CFX5_9BACT</name>
<evidence type="ECO:0000256" key="1">
    <source>
        <dbReference type="SAM" id="MobiDB-lite"/>
    </source>
</evidence>
<reference evidence="3 4" key="1">
    <citation type="submission" date="2019-08" db="EMBL/GenBank/DDBJ databases">
        <title>Deep-cultivation of Planctomycetes and their phenomic and genomic characterization uncovers novel biology.</title>
        <authorList>
            <person name="Wiegand S."/>
            <person name="Jogler M."/>
            <person name="Boedeker C."/>
            <person name="Pinto D."/>
            <person name="Vollmers J."/>
            <person name="Rivas-Marin E."/>
            <person name="Kohn T."/>
            <person name="Peeters S.H."/>
            <person name="Heuer A."/>
            <person name="Rast P."/>
            <person name="Oberbeckmann S."/>
            <person name="Bunk B."/>
            <person name="Jeske O."/>
            <person name="Meyerdierks A."/>
            <person name="Storesund J.E."/>
            <person name="Kallscheuer N."/>
            <person name="Luecker S."/>
            <person name="Lage O.M."/>
            <person name="Pohl T."/>
            <person name="Merkel B.J."/>
            <person name="Hornburger P."/>
            <person name="Mueller R.-W."/>
            <person name="Bruemmer F."/>
            <person name="Labrenz M."/>
            <person name="Spormann A.M."/>
            <person name="Op Den Camp H."/>
            <person name="Overmann J."/>
            <person name="Amann R."/>
            <person name="Jetten M.S.M."/>
            <person name="Mascher T."/>
            <person name="Medema M.H."/>
            <person name="Devos D.P."/>
            <person name="Kaster A.-K."/>
            <person name="Ovreas L."/>
            <person name="Rohde M."/>
            <person name="Galperin M.Y."/>
            <person name="Jogler C."/>
        </authorList>
    </citation>
    <scope>NUCLEOTIDE SEQUENCE [LARGE SCALE GENOMIC DNA]</scope>
    <source>
        <strain evidence="3 4">LF1</strain>
    </source>
</reference>
<accession>A0A5B1CFX5</accession>
<keyword evidence="3" id="KW-0378">Hydrolase</keyword>
<dbReference type="InterPro" id="IPR003769">
    <property type="entry name" value="ClpS_core"/>
</dbReference>
<comment type="caution">
    <text evidence="3">The sequence shown here is derived from an EMBL/GenBank/DDBJ whole genome shotgun (WGS) entry which is preliminary data.</text>
</comment>
<sequence>MSDEQSMVAELEIDEQTQDQVEERYSTRRQRQEKTERKRQPRYNVILWDDKDHSYDYVVLMMKDLFHHPIEIGFQIAKQVDKGGKACCLTTTLEHAELKRDQIHAFGKDDLIARCKGSMSATIEPVPE</sequence>
<dbReference type="GO" id="GO:0030163">
    <property type="term" value="P:protein catabolic process"/>
    <property type="evidence" value="ECO:0007669"/>
    <property type="project" value="InterPro"/>
</dbReference>
<dbReference type="PANTHER" id="PTHR33473:SF17">
    <property type="entry name" value="ATP-DEPENDENT CLP PROTEASE ADAPTER PROTEIN CLPS1, CHLOROPLASTIC"/>
    <property type="match status" value="1"/>
</dbReference>
<proteinExistence type="predicted"/>
<feature type="domain" description="Adaptor protein ClpS core" evidence="2">
    <location>
        <begin position="38"/>
        <end position="107"/>
    </location>
</feature>
<keyword evidence="4" id="KW-1185">Reference proteome</keyword>
<dbReference type="Gene3D" id="3.30.1390.10">
    <property type="match status" value="1"/>
</dbReference>
<dbReference type="EMBL" id="VRLW01000001">
    <property type="protein sequence ID" value="KAA1259092.1"/>
    <property type="molecule type" value="Genomic_DNA"/>
</dbReference>
<evidence type="ECO:0000259" key="2">
    <source>
        <dbReference type="Pfam" id="PF02617"/>
    </source>
</evidence>
<dbReference type="GO" id="GO:0006508">
    <property type="term" value="P:proteolysis"/>
    <property type="evidence" value="ECO:0007669"/>
    <property type="project" value="UniProtKB-KW"/>
</dbReference>
<organism evidence="3 4">
    <name type="scientific">Rubripirellula obstinata</name>
    <dbReference type="NCBI Taxonomy" id="406547"/>
    <lineage>
        <taxon>Bacteria</taxon>
        <taxon>Pseudomonadati</taxon>
        <taxon>Planctomycetota</taxon>
        <taxon>Planctomycetia</taxon>
        <taxon>Pirellulales</taxon>
        <taxon>Pirellulaceae</taxon>
        <taxon>Rubripirellula</taxon>
    </lineage>
</organism>
<dbReference type="RefSeq" id="WP_068262143.1">
    <property type="nucleotide sequence ID" value="NZ_LWSK01000032.1"/>
</dbReference>
<dbReference type="PANTHER" id="PTHR33473">
    <property type="entry name" value="ATP-DEPENDENT CLP PROTEASE ADAPTER PROTEIN CLPS1, CHLOROPLASTIC"/>
    <property type="match status" value="1"/>
</dbReference>
<evidence type="ECO:0000313" key="3">
    <source>
        <dbReference type="EMBL" id="KAA1259092.1"/>
    </source>
</evidence>
<dbReference type="OrthoDB" id="286350at2"/>
<keyword evidence="3" id="KW-0645">Protease</keyword>
<protein>
    <submittedName>
        <fullName evidence="3">ATP-dependent Clp protease adaptor protein ClpS</fullName>
    </submittedName>
</protein>
<feature type="region of interest" description="Disordered" evidence="1">
    <location>
        <begin position="1"/>
        <end position="41"/>
    </location>
</feature>
<dbReference type="InterPro" id="IPR014719">
    <property type="entry name" value="Ribosomal_bL12_C/ClpS-like"/>
</dbReference>
<dbReference type="AlphaFoldDB" id="A0A5B1CFX5"/>
<evidence type="ECO:0000313" key="4">
    <source>
        <dbReference type="Proteomes" id="UP000322699"/>
    </source>
</evidence>
<dbReference type="Pfam" id="PF02617">
    <property type="entry name" value="ClpS"/>
    <property type="match status" value="1"/>
</dbReference>
<dbReference type="GO" id="GO:0008233">
    <property type="term" value="F:peptidase activity"/>
    <property type="evidence" value="ECO:0007669"/>
    <property type="project" value="UniProtKB-KW"/>
</dbReference>
<feature type="compositionally biased region" description="Basic and acidic residues" evidence="1">
    <location>
        <begin position="21"/>
        <end position="38"/>
    </location>
</feature>